<keyword evidence="5" id="KW-0472">Membrane</keyword>
<proteinExistence type="inferred from homology"/>
<protein>
    <submittedName>
        <fullName evidence="11">Uncharacterized protein</fullName>
    </submittedName>
</protein>
<dbReference type="PANTHER" id="PTHR35789">
    <property type="entry name" value="SPORE GERMINATION PROTEIN B3"/>
    <property type="match status" value="1"/>
</dbReference>
<evidence type="ECO:0000256" key="7">
    <source>
        <dbReference type="ARBA" id="ARBA00023288"/>
    </source>
</evidence>
<evidence type="ECO:0000256" key="5">
    <source>
        <dbReference type="ARBA" id="ARBA00023136"/>
    </source>
</evidence>
<keyword evidence="3" id="KW-0309">Germination</keyword>
<accession>A0A0A2TEP0</accession>
<dbReference type="STRING" id="1385514.N782_10040"/>
<dbReference type="Pfam" id="PF05504">
    <property type="entry name" value="Spore_GerAC"/>
    <property type="match status" value="1"/>
</dbReference>
<dbReference type="NCBIfam" id="TIGR02887">
    <property type="entry name" value="spore_ger_x_C"/>
    <property type="match status" value="1"/>
</dbReference>
<evidence type="ECO:0000313" key="12">
    <source>
        <dbReference type="Proteomes" id="UP000030147"/>
    </source>
</evidence>
<evidence type="ECO:0000256" key="3">
    <source>
        <dbReference type="ARBA" id="ARBA00022544"/>
    </source>
</evidence>
<dbReference type="Pfam" id="PF25198">
    <property type="entry name" value="Spore_GerAC_N"/>
    <property type="match status" value="1"/>
</dbReference>
<name>A0A0A2TEP0_9BACI</name>
<dbReference type="InterPro" id="IPR008844">
    <property type="entry name" value="Spore_GerAC-like"/>
</dbReference>
<keyword evidence="12" id="KW-1185">Reference proteome</keyword>
<evidence type="ECO:0000259" key="10">
    <source>
        <dbReference type="Pfam" id="PF25198"/>
    </source>
</evidence>
<evidence type="ECO:0000259" key="9">
    <source>
        <dbReference type="Pfam" id="PF05504"/>
    </source>
</evidence>
<feature type="signal peptide" evidence="8">
    <location>
        <begin position="1"/>
        <end position="23"/>
    </location>
</feature>
<dbReference type="EMBL" id="AVBF01000022">
    <property type="protein sequence ID" value="KGP72853.1"/>
    <property type="molecule type" value="Genomic_DNA"/>
</dbReference>
<evidence type="ECO:0000313" key="11">
    <source>
        <dbReference type="EMBL" id="KGP72853.1"/>
    </source>
</evidence>
<dbReference type="Gene3D" id="3.30.300.210">
    <property type="entry name" value="Nutrient germinant receptor protein C, domain 3"/>
    <property type="match status" value="1"/>
</dbReference>
<comment type="similarity">
    <text evidence="2">Belongs to the GerABKC lipoprotein family.</text>
</comment>
<keyword evidence="7" id="KW-0449">Lipoprotein</keyword>
<dbReference type="GO" id="GO:0009847">
    <property type="term" value="P:spore germination"/>
    <property type="evidence" value="ECO:0007669"/>
    <property type="project" value="InterPro"/>
</dbReference>
<dbReference type="RefSeq" id="WP_036818934.1">
    <property type="nucleotide sequence ID" value="NZ_AVBF01000022.1"/>
</dbReference>
<dbReference type="OrthoDB" id="9816067at2"/>
<dbReference type="Proteomes" id="UP000030147">
    <property type="component" value="Unassembled WGS sequence"/>
</dbReference>
<gene>
    <name evidence="11" type="ORF">N782_10040</name>
</gene>
<feature type="domain" description="Spore germination protein N-terminal" evidence="10">
    <location>
        <begin position="24"/>
        <end position="168"/>
    </location>
</feature>
<comment type="caution">
    <text evidence="11">The sequence shown here is derived from an EMBL/GenBank/DDBJ whole genome shotgun (WGS) entry which is preliminary data.</text>
</comment>
<organism evidence="11 12">
    <name type="scientific">Pontibacillus yanchengensis Y32</name>
    <dbReference type="NCBI Taxonomy" id="1385514"/>
    <lineage>
        <taxon>Bacteria</taxon>
        <taxon>Bacillati</taxon>
        <taxon>Bacillota</taxon>
        <taxon>Bacilli</taxon>
        <taxon>Bacillales</taxon>
        <taxon>Bacillaceae</taxon>
        <taxon>Pontibacillus</taxon>
    </lineage>
</organism>
<dbReference type="AlphaFoldDB" id="A0A0A2TEP0"/>
<dbReference type="eggNOG" id="ENOG502Z9N7">
    <property type="taxonomic scope" value="Bacteria"/>
</dbReference>
<evidence type="ECO:0000256" key="1">
    <source>
        <dbReference type="ARBA" id="ARBA00004635"/>
    </source>
</evidence>
<dbReference type="PROSITE" id="PS51257">
    <property type="entry name" value="PROKAR_LIPOPROTEIN"/>
    <property type="match status" value="1"/>
</dbReference>
<evidence type="ECO:0000256" key="2">
    <source>
        <dbReference type="ARBA" id="ARBA00007886"/>
    </source>
</evidence>
<reference evidence="11 12" key="1">
    <citation type="journal article" date="2015" name="Stand. Genomic Sci.">
        <title>High quality draft genome sequence of the moderately halophilic bacterium Pontibacillus yanchengensis Y32(T) and comparison among Pontibacillus genomes.</title>
        <authorList>
            <person name="Huang J."/>
            <person name="Qiao Z.X."/>
            <person name="Tang J.W."/>
            <person name="Wang G."/>
        </authorList>
    </citation>
    <scope>NUCLEOTIDE SEQUENCE [LARGE SCALE GENOMIC DNA]</scope>
    <source>
        <strain evidence="11 12">Y32</strain>
    </source>
</reference>
<sequence>MGKTSRIVLFLSFMFMVSGCTGAEELNIQAIVTAIGFDKGEDGNIDTHFQIVYPGGSAQRLGGAPQGGQGNAVYTYTISAKTMMETVDKARNLVPRKLFFPHIEVIIFGEEFARDVGFSYLIDYMERDNEVRDEIMVFTAKDDTAKNLLSVYTSLTANPSEGIIARVNNTFSPMGLRDGIYLEDVIRWTYGHKRDTVTMGIVRSNPEAPADTKEAMENIHANQNAYDLTGIPLYKKDKLVDWLTLKESKGWALIDDKAKETIFISTDCPSGSGTFGFLLKDVKTKKKATVNGTDITITVSLSGRGILREFRCDGSVKDPAYLDKLKQSINKQMELYMDATVEKAKENEVDPFGFGNYLYRNQPKEWKNIKDNWMDVFINNTKVEAEADIEITGVGTRRKSVHEQPKQEQ</sequence>
<dbReference type="InterPro" id="IPR046953">
    <property type="entry name" value="Spore_GerAC-like_C"/>
</dbReference>
<comment type="subcellular location">
    <subcellularLocation>
        <location evidence="1">Membrane</location>
        <topology evidence="1">Lipid-anchor</topology>
    </subcellularLocation>
</comment>
<evidence type="ECO:0000256" key="8">
    <source>
        <dbReference type="SAM" id="SignalP"/>
    </source>
</evidence>
<dbReference type="GO" id="GO:0016020">
    <property type="term" value="C:membrane"/>
    <property type="evidence" value="ECO:0007669"/>
    <property type="project" value="UniProtKB-SubCell"/>
</dbReference>
<feature type="domain" description="Spore germination GerAC-like C-terminal" evidence="9">
    <location>
        <begin position="230"/>
        <end position="395"/>
    </location>
</feature>
<dbReference type="InterPro" id="IPR057336">
    <property type="entry name" value="GerAC_N"/>
</dbReference>
<evidence type="ECO:0000256" key="6">
    <source>
        <dbReference type="ARBA" id="ARBA00023139"/>
    </source>
</evidence>
<keyword evidence="4 8" id="KW-0732">Signal</keyword>
<keyword evidence="6" id="KW-0564">Palmitate</keyword>
<dbReference type="InterPro" id="IPR038501">
    <property type="entry name" value="Spore_GerAC_C_sf"/>
</dbReference>
<dbReference type="PANTHER" id="PTHR35789:SF1">
    <property type="entry name" value="SPORE GERMINATION PROTEIN B3"/>
    <property type="match status" value="1"/>
</dbReference>
<evidence type="ECO:0000256" key="4">
    <source>
        <dbReference type="ARBA" id="ARBA00022729"/>
    </source>
</evidence>
<feature type="chain" id="PRO_5001993629" evidence="8">
    <location>
        <begin position="24"/>
        <end position="409"/>
    </location>
</feature>